<dbReference type="EMBL" id="VIWX01000002">
    <property type="protein sequence ID" value="TWF95663.1"/>
    <property type="molecule type" value="Genomic_DNA"/>
</dbReference>
<accession>A0A561U8I0</accession>
<dbReference type="RefSeq" id="WP_145738741.1">
    <property type="nucleotide sequence ID" value="NZ_VIWX01000002.1"/>
</dbReference>
<sequence>MRTEQAQRHFWLPVPNEKVPGGVRHAFPGPRWDGLPSADSVCGKHVALAQPSEVDWIYFPTCAECNSRLKSR</sequence>
<protein>
    <submittedName>
        <fullName evidence="1">Uncharacterized protein</fullName>
    </submittedName>
</protein>
<comment type="caution">
    <text evidence="1">The sequence shown here is derived from an EMBL/GenBank/DDBJ whole genome shotgun (WGS) entry which is preliminary data.</text>
</comment>
<name>A0A561U8I0_9PSEU</name>
<evidence type="ECO:0000313" key="2">
    <source>
        <dbReference type="Proteomes" id="UP000316184"/>
    </source>
</evidence>
<dbReference type="AlphaFoldDB" id="A0A561U8I0"/>
<gene>
    <name evidence="1" type="ORF">FHU35_12661</name>
</gene>
<evidence type="ECO:0000313" key="1">
    <source>
        <dbReference type="EMBL" id="TWF95663.1"/>
    </source>
</evidence>
<dbReference type="Proteomes" id="UP000316184">
    <property type="component" value="Unassembled WGS sequence"/>
</dbReference>
<organism evidence="1 2">
    <name type="scientific">Saccharopolyspora dendranthemae</name>
    <dbReference type="NCBI Taxonomy" id="1181886"/>
    <lineage>
        <taxon>Bacteria</taxon>
        <taxon>Bacillati</taxon>
        <taxon>Actinomycetota</taxon>
        <taxon>Actinomycetes</taxon>
        <taxon>Pseudonocardiales</taxon>
        <taxon>Pseudonocardiaceae</taxon>
        <taxon>Saccharopolyspora</taxon>
    </lineage>
</organism>
<reference evidence="1 2" key="1">
    <citation type="submission" date="2019-06" db="EMBL/GenBank/DDBJ databases">
        <title>Sequencing the genomes of 1000 actinobacteria strains.</title>
        <authorList>
            <person name="Klenk H.-P."/>
        </authorList>
    </citation>
    <scope>NUCLEOTIDE SEQUENCE [LARGE SCALE GENOMIC DNA]</scope>
    <source>
        <strain evidence="1 2">DSM 46699</strain>
    </source>
</reference>
<proteinExistence type="predicted"/>
<keyword evidence="2" id="KW-1185">Reference proteome</keyword>
<dbReference type="OrthoDB" id="3696902at2"/>